<evidence type="ECO:0000256" key="11">
    <source>
        <dbReference type="ARBA" id="ARBA00048179"/>
    </source>
</evidence>
<dbReference type="InterPro" id="IPR015168">
    <property type="entry name" value="SsuA/THI5"/>
</dbReference>
<name>A0A1E2V918_9GAMM</name>
<evidence type="ECO:0000259" key="13">
    <source>
        <dbReference type="Pfam" id="PF09084"/>
    </source>
</evidence>
<comment type="subunit">
    <text evidence="4">Homodimer.</text>
</comment>
<evidence type="ECO:0000313" key="14">
    <source>
        <dbReference type="EMBL" id="ODC03413.1"/>
    </source>
</evidence>
<keyword evidence="7" id="KW-0663">Pyridoxal phosphate</keyword>
<proteinExistence type="inferred from homology"/>
<sequence length="354" mass="40323">MIIKNVWRDLRLKMCPTSSPWWWRACILTGSVLLGLLAYEHRQNTHSASSNEPQTELKIATMWVANPQFSGYLQAIHNQLYRQQGLDVSLLPYQDDMDVRQQVLEGKAQFGVETGEQIMLAQSQGDPLVAIAAIFRLNPVALAVKKSKNVHHPEALKGLKIGTLPDGTTTMLKTLLAHYGMTEADVSLVPAGANMLQRFIRGELDAIPVYIFDEPWLLDQKSVPYNLLLYQDYGIDTYGDTLFTTQSMIQQHPDVVKHFVQASIEGWRQIIANPAELLPQLTPQMSPQYQNPQQNIYMLRQAIPLIYTGVGPMGWMERRRWQDIYEILQSQHIIEHSIDPRNGFTNRFLISTTP</sequence>
<dbReference type="Proteomes" id="UP000094291">
    <property type="component" value="Unassembled WGS sequence"/>
</dbReference>
<keyword evidence="12" id="KW-1133">Transmembrane helix</keyword>
<dbReference type="GO" id="GO:0016740">
    <property type="term" value="F:transferase activity"/>
    <property type="evidence" value="ECO:0007669"/>
    <property type="project" value="UniProtKB-KW"/>
</dbReference>
<accession>A0A1E2V918</accession>
<evidence type="ECO:0000256" key="3">
    <source>
        <dbReference type="ARBA" id="ARBA00009406"/>
    </source>
</evidence>
<dbReference type="RefSeq" id="WP_068997829.1">
    <property type="nucleotide sequence ID" value="NZ_MDTQ01000001.1"/>
</dbReference>
<dbReference type="STRING" id="197479.BFW38_07470"/>
<dbReference type="EMBL" id="MDTQ01000001">
    <property type="protein sequence ID" value="ODC03413.1"/>
    <property type="molecule type" value="Genomic_DNA"/>
</dbReference>
<protein>
    <recommendedName>
        <fullName evidence="10">Thiamine pyrimidine synthase</fullName>
    </recommendedName>
</protein>
<comment type="pathway">
    <text evidence="2">Cofactor biosynthesis; thiamine diphosphate biosynthesis.</text>
</comment>
<feature type="transmembrane region" description="Helical" evidence="12">
    <location>
        <begin position="21"/>
        <end position="39"/>
    </location>
</feature>
<dbReference type="PANTHER" id="PTHR31528:SF1">
    <property type="entry name" value="4-AMINO-5-HYDROXYMETHYL-2-METHYLPYRIMIDINE PHOSPHATE SYNTHASE THI11-RELATED"/>
    <property type="match status" value="1"/>
</dbReference>
<evidence type="ECO:0000256" key="8">
    <source>
        <dbReference type="ARBA" id="ARBA00022977"/>
    </source>
</evidence>
<reference evidence="14 15" key="1">
    <citation type="submission" date="2016-08" db="EMBL/GenBank/DDBJ databases">
        <authorList>
            <person name="Seilhamer J.J."/>
        </authorList>
    </citation>
    <scope>NUCLEOTIDE SEQUENCE [LARGE SCALE GENOMIC DNA]</scope>
    <source>
        <strain evidence="14 15">PH27A</strain>
    </source>
</reference>
<keyword evidence="9" id="KW-0408">Iron</keyword>
<keyword evidence="15" id="KW-1185">Reference proteome</keyword>
<dbReference type="GO" id="GO:0009228">
    <property type="term" value="P:thiamine biosynthetic process"/>
    <property type="evidence" value="ECO:0007669"/>
    <property type="project" value="UniProtKB-KW"/>
</dbReference>
<dbReference type="Gene3D" id="3.40.190.10">
    <property type="entry name" value="Periplasmic binding protein-like II"/>
    <property type="match status" value="2"/>
</dbReference>
<comment type="catalytic activity">
    <reaction evidence="11">
        <text>N(6)-(pyridoxal phosphate)-L-lysyl-[4-amino-5-hydroxymethyl-2-methylpyrimidine phosphate synthase] + L-histidyl-[4-amino-5-hydroxymethyl-2-methylpyrimidine phosphate synthase] + 2 Fe(3+) + 4 H2O = L-lysyl-[4-amino-5-hydroxymethyl-2-methylpyrimidine phosphate synthase] + (2S)-2-amino-5-hydroxy-4-oxopentanoyl-[4-amino-5-hydroxymethyl-2-methylpyrimidine phosphate synthase] + 4-amino-2-methyl-5-(phosphooxymethyl)pyrimidine + 3-oxopropanoate + 2 Fe(2+) + 2 H(+)</text>
        <dbReference type="Rhea" id="RHEA:65756"/>
        <dbReference type="Rhea" id="RHEA-COMP:16892"/>
        <dbReference type="Rhea" id="RHEA-COMP:16893"/>
        <dbReference type="Rhea" id="RHEA-COMP:16894"/>
        <dbReference type="Rhea" id="RHEA-COMP:16895"/>
        <dbReference type="ChEBI" id="CHEBI:15377"/>
        <dbReference type="ChEBI" id="CHEBI:15378"/>
        <dbReference type="ChEBI" id="CHEBI:29033"/>
        <dbReference type="ChEBI" id="CHEBI:29034"/>
        <dbReference type="ChEBI" id="CHEBI:29969"/>
        <dbReference type="ChEBI" id="CHEBI:29979"/>
        <dbReference type="ChEBI" id="CHEBI:33190"/>
        <dbReference type="ChEBI" id="CHEBI:58354"/>
        <dbReference type="ChEBI" id="CHEBI:143915"/>
        <dbReference type="ChEBI" id="CHEBI:157692"/>
    </reaction>
    <physiologicalReaction direction="left-to-right" evidence="11">
        <dbReference type="Rhea" id="RHEA:65757"/>
    </physiologicalReaction>
</comment>
<keyword evidence="6" id="KW-0479">Metal-binding</keyword>
<keyword evidence="5" id="KW-0808">Transferase</keyword>
<dbReference type="PANTHER" id="PTHR31528">
    <property type="entry name" value="4-AMINO-5-HYDROXYMETHYL-2-METHYLPYRIMIDINE PHOSPHATE SYNTHASE THI11-RELATED"/>
    <property type="match status" value="1"/>
</dbReference>
<feature type="domain" description="SsuA/THI5-like" evidence="13">
    <location>
        <begin position="66"/>
        <end position="276"/>
    </location>
</feature>
<dbReference type="SUPFAM" id="SSF53850">
    <property type="entry name" value="Periplasmic binding protein-like II"/>
    <property type="match status" value="1"/>
</dbReference>
<dbReference type="GO" id="GO:0046872">
    <property type="term" value="F:metal ion binding"/>
    <property type="evidence" value="ECO:0007669"/>
    <property type="project" value="UniProtKB-KW"/>
</dbReference>
<evidence type="ECO:0000256" key="7">
    <source>
        <dbReference type="ARBA" id="ARBA00022898"/>
    </source>
</evidence>
<evidence type="ECO:0000256" key="1">
    <source>
        <dbReference type="ARBA" id="ARBA00003469"/>
    </source>
</evidence>
<keyword evidence="12" id="KW-0812">Transmembrane</keyword>
<keyword evidence="8" id="KW-0784">Thiamine biosynthesis</keyword>
<evidence type="ECO:0000256" key="10">
    <source>
        <dbReference type="ARBA" id="ARBA00033171"/>
    </source>
</evidence>
<dbReference type="OrthoDB" id="9180959at2"/>
<dbReference type="AlphaFoldDB" id="A0A1E2V918"/>
<comment type="function">
    <text evidence="1">Responsible for the formation of the pyrimidine heterocycle in the thiamine biosynthesis pathway. Catalyzes the formation of hydroxymethylpyrimidine phosphate (HMP-P) from histidine and pyridoxal phosphate (PLP). The protein uses PLP and the active site histidine to form HMP-P, generating an inactive enzyme. The enzyme can only undergo a single turnover, which suggests it is a suicide enzyme.</text>
</comment>
<evidence type="ECO:0000256" key="4">
    <source>
        <dbReference type="ARBA" id="ARBA00011738"/>
    </source>
</evidence>
<organism evidence="14 15">
    <name type="scientific">Terasakiispira papahanaumokuakeensis</name>
    <dbReference type="NCBI Taxonomy" id="197479"/>
    <lineage>
        <taxon>Bacteria</taxon>
        <taxon>Pseudomonadati</taxon>
        <taxon>Pseudomonadota</taxon>
        <taxon>Gammaproteobacteria</taxon>
        <taxon>Oceanospirillales</taxon>
        <taxon>Terasakiispira</taxon>
    </lineage>
</organism>
<evidence type="ECO:0000256" key="5">
    <source>
        <dbReference type="ARBA" id="ARBA00022679"/>
    </source>
</evidence>
<comment type="caution">
    <text evidence="14">The sequence shown here is derived from an EMBL/GenBank/DDBJ whole genome shotgun (WGS) entry which is preliminary data.</text>
</comment>
<evidence type="ECO:0000313" key="15">
    <source>
        <dbReference type="Proteomes" id="UP000094291"/>
    </source>
</evidence>
<dbReference type="Pfam" id="PF09084">
    <property type="entry name" value="NMT1"/>
    <property type="match status" value="1"/>
</dbReference>
<gene>
    <name evidence="14" type="ORF">BFW38_07470</name>
</gene>
<evidence type="ECO:0000256" key="6">
    <source>
        <dbReference type="ARBA" id="ARBA00022723"/>
    </source>
</evidence>
<keyword evidence="12" id="KW-0472">Membrane</keyword>
<comment type="similarity">
    <text evidence="3">Belongs to the NMT1/THI5 family.</text>
</comment>
<evidence type="ECO:0000256" key="12">
    <source>
        <dbReference type="SAM" id="Phobius"/>
    </source>
</evidence>
<evidence type="ECO:0000256" key="2">
    <source>
        <dbReference type="ARBA" id="ARBA00004948"/>
    </source>
</evidence>
<evidence type="ECO:0000256" key="9">
    <source>
        <dbReference type="ARBA" id="ARBA00023004"/>
    </source>
</evidence>
<dbReference type="InterPro" id="IPR027939">
    <property type="entry name" value="NMT1/THI5"/>
</dbReference>